<dbReference type="GO" id="GO:0016757">
    <property type="term" value="F:glycosyltransferase activity"/>
    <property type="evidence" value="ECO:0007669"/>
    <property type="project" value="InterPro"/>
</dbReference>
<dbReference type="Proteomes" id="UP000523197">
    <property type="component" value="Unassembled WGS sequence"/>
</dbReference>
<organism evidence="1 2">
    <name type="scientific">Escherichia coli</name>
    <dbReference type="NCBI Taxonomy" id="562"/>
    <lineage>
        <taxon>Bacteria</taxon>
        <taxon>Pseudomonadati</taxon>
        <taxon>Pseudomonadota</taxon>
        <taxon>Gammaproteobacteria</taxon>
        <taxon>Enterobacterales</taxon>
        <taxon>Enterobacteriaceae</taxon>
        <taxon>Escherichia</taxon>
    </lineage>
</organism>
<dbReference type="AlphaFoldDB" id="A0A2U2VP81"/>
<evidence type="ECO:0000313" key="2">
    <source>
        <dbReference type="Proteomes" id="UP000523197"/>
    </source>
</evidence>
<dbReference type="GO" id="GO:1901135">
    <property type="term" value="P:carbohydrate derivative metabolic process"/>
    <property type="evidence" value="ECO:0007669"/>
    <property type="project" value="UniProtKB-ARBA"/>
</dbReference>
<comment type="caution">
    <text evidence="1">The sequence shown here is derived from an EMBL/GenBank/DDBJ whole genome shotgun (WGS) entry which is preliminary data.</text>
</comment>
<dbReference type="RefSeq" id="WP_000022057.1">
    <property type="nucleotide sequence ID" value="NZ_AP017617.1"/>
</dbReference>
<name>A0A2U2VP81_ECOLX</name>
<dbReference type="PANTHER" id="PTHR12526">
    <property type="entry name" value="GLYCOSYLTRANSFERASE"/>
    <property type="match status" value="1"/>
</dbReference>
<reference evidence="1 2" key="1">
    <citation type="submission" date="2020-05" db="EMBL/GenBank/DDBJ databases">
        <title>Epidemiological investigations into extended-spectrum beta-lactam resistant Escherichia coli ST457 carried by Australian Silver gulls identified clonal lineages that cause ExPEC disease.</title>
        <authorList>
            <person name="Nesporova K."/>
            <person name="Wyrsch E.R."/>
            <person name="Valcek A."/>
            <person name="Bitar I."/>
            <person name="Chaw K."/>
            <person name="Harris P."/>
            <person name="Hrabak J."/>
            <person name="Djordjevic S.P."/>
            <person name="Dolejska M."/>
        </authorList>
    </citation>
    <scope>NUCLEOTIDE SEQUENCE [LARGE SCALE GENOMIC DNA]</scope>
    <source>
        <strain evidence="1 2">CE1966</strain>
    </source>
</reference>
<protein>
    <submittedName>
        <fullName evidence="1">Glycosyltransferase</fullName>
    </submittedName>
</protein>
<gene>
    <name evidence="1" type="ORF">HLX92_22820</name>
</gene>
<sequence>MSIGVFKLYENKIGGTEKAVENLIDILTKNSLQVRCFSAINAQEIQVREDNRKTYLFQDNTAYEESKLRFYIKYLFFLSAKSKDLELIISTDIATSSLLLLIGFFRYNKNKIICWEHYPFDKNSIFWRKVFKFLLSLNKKAVVVCNSHKEKDKFTFCKRVVIIPNSIKTQKYKRIHQGKETLDLIYIGRIVKDKGVERLINAVINHPSTKKYVLHIVGGGQELEYLKSKYKNNNQIHFHGPSLNTDVFLAKSDVFVSGSYFECFPVTILEAMSYGLPVISMDISGGTSSVISSSGGGFVCQSQIEFQEKLTYFEDNVKRTEHGNAGFLFVNRHYTEEIVSAQWMSLINRANSQEN</sequence>
<dbReference type="Pfam" id="PF00534">
    <property type="entry name" value="Glycos_transf_1"/>
    <property type="match status" value="1"/>
</dbReference>
<dbReference type="EMBL" id="JABFNF010000029">
    <property type="protein sequence ID" value="MBA1888996.1"/>
    <property type="molecule type" value="Genomic_DNA"/>
</dbReference>
<dbReference type="SUPFAM" id="SSF53756">
    <property type="entry name" value="UDP-Glycosyltransferase/glycogen phosphorylase"/>
    <property type="match status" value="1"/>
</dbReference>
<accession>A0A2U2VP81</accession>
<dbReference type="Gene3D" id="3.40.50.2000">
    <property type="entry name" value="Glycogen Phosphorylase B"/>
    <property type="match status" value="2"/>
</dbReference>
<proteinExistence type="predicted"/>
<dbReference type="InterPro" id="IPR001296">
    <property type="entry name" value="Glyco_trans_1"/>
</dbReference>
<evidence type="ECO:0000313" key="1">
    <source>
        <dbReference type="EMBL" id="MBA1888996.1"/>
    </source>
</evidence>